<dbReference type="AlphaFoldDB" id="A0A0U1M1N8"/>
<gene>
    <name evidence="2" type="ORF">PISL3812_05946</name>
</gene>
<feature type="region of interest" description="Disordered" evidence="1">
    <location>
        <begin position="654"/>
        <end position="720"/>
    </location>
</feature>
<feature type="compositionally biased region" description="Low complexity" evidence="1">
    <location>
        <begin position="177"/>
        <end position="204"/>
    </location>
</feature>
<dbReference type="PANTHER" id="PTHR48125:SF16">
    <property type="entry name" value="UBZ4-TYPE DOMAIN-CONTAINING PROTEIN"/>
    <property type="match status" value="1"/>
</dbReference>
<dbReference type="Proteomes" id="UP000054383">
    <property type="component" value="Unassembled WGS sequence"/>
</dbReference>
<dbReference type="PANTHER" id="PTHR48125">
    <property type="entry name" value="LP07818P1"/>
    <property type="match status" value="1"/>
</dbReference>
<organism evidence="2 3">
    <name type="scientific">Talaromyces islandicus</name>
    <name type="common">Penicillium islandicum</name>
    <dbReference type="NCBI Taxonomy" id="28573"/>
    <lineage>
        <taxon>Eukaryota</taxon>
        <taxon>Fungi</taxon>
        <taxon>Dikarya</taxon>
        <taxon>Ascomycota</taxon>
        <taxon>Pezizomycotina</taxon>
        <taxon>Eurotiomycetes</taxon>
        <taxon>Eurotiomycetidae</taxon>
        <taxon>Eurotiales</taxon>
        <taxon>Trichocomaceae</taxon>
        <taxon>Talaromyces</taxon>
        <taxon>Talaromyces sect. Islandici</taxon>
    </lineage>
</organism>
<evidence type="ECO:0000256" key="1">
    <source>
        <dbReference type="SAM" id="MobiDB-lite"/>
    </source>
</evidence>
<keyword evidence="3" id="KW-1185">Reference proteome</keyword>
<evidence type="ECO:0000313" key="3">
    <source>
        <dbReference type="Proteomes" id="UP000054383"/>
    </source>
</evidence>
<feature type="compositionally biased region" description="Polar residues" evidence="1">
    <location>
        <begin position="654"/>
        <end position="676"/>
    </location>
</feature>
<name>A0A0U1M1N8_TALIS</name>
<dbReference type="Pfam" id="PF01803">
    <property type="entry name" value="LIM_bind"/>
    <property type="match status" value="1"/>
</dbReference>
<dbReference type="OMA" id="AHLFQQP"/>
<accession>A0A0U1M1N8</accession>
<reference evidence="2 3" key="1">
    <citation type="submission" date="2015-04" db="EMBL/GenBank/DDBJ databases">
        <authorList>
            <person name="Syromyatnikov M.Y."/>
            <person name="Popov V.N."/>
        </authorList>
    </citation>
    <scope>NUCLEOTIDE SEQUENCE [LARGE SCALE GENOMIC DNA]</scope>
    <source>
        <strain evidence="2">WF-38-12</strain>
    </source>
</reference>
<feature type="compositionally biased region" description="Low complexity" evidence="1">
    <location>
        <begin position="214"/>
        <end position="227"/>
    </location>
</feature>
<sequence>MAQAQHPNMGVQAPGMVQQMHPGVSAAGPQVSQPGPMMGGMPPGATTGPGGPVANAHALQHLNPAQAHILQQQQYGMNTPNGNQMLQQQMARQRLLQQQQLAQQQHHGGIPVSLPAGTQGMNQAQLSALQNSNMRGPANMMHFQQQMQHVPQNIQQQQQYMAMQQAAQAAHAAAQAQAAAQANNQQGQQTPQQRAAVPPQSVTPQPQPGPQPPQGSGTPSQQSNPPQHATPQPPSQQGSQPPPQPTPNPQHQQIPQAQQVPQPPQQQAQPTPQQQQPPQTTQPQAPNGQQAVQQQPQQQVQINQGQQQHPMSAPDQLKMQQQIMMEQQRRAASMNPILQNNKGPLTHYVNSYFETLSNFQSNGEDADLLFWQEVVNKYYNTTFQTTTGQPWGVLRQGVFSARSGSKSFEVNATILPRYYVTLFNNGIRKIQTHMEATQEFTPQNGYRVVYSPKASFIYWFTNDCQLFVNGSLKVLVNPEFKFDLVDITVSGFREYIPRHLVQLQEVNEQKQSPRVTKASNKRGQQKQLPTQPTITPPESLVNEYGLPASVQCFLEIAEPMSFMTSLILHSSGNPQKNAGDVLREVTSMMAQQSMNFQAQAGQRTPSINGPSQFASPLVGQMGLPGAQASPHLGHSAQPSPAQTHLMAPGVMAHQNQPGMAANGTQGSSANTSPSVSNKRRRASTVKTEGDDGAEVNGTGAAGTSKVKASPRGGKRQKGTS</sequence>
<evidence type="ECO:0000313" key="2">
    <source>
        <dbReference type="EMBL" id="CRG88911.1"/>
    </source>
</evidence>
<feature type="compositionally biased region" description="Low complexity" evidence="1">
    <location>
        <begin position="249"/>
        <end position="308"/>
    </location>
</feature>
<dbReference type="EMBL" id="CVMT01000005">
    <property type="protein sequence ID" value="CRG88911.1"/>
    <property type="molecule type" value="Genomic_DNA"/>
</dbReference>
<proteinExistence type="predicted"/>
<feature type="compositionally biased region" description="Gly residues" evidence="1">
    <location>
        <begin position="37"/>
        <end position="51"/>
    </location>
</feature>
<dbReference type="InterPro" id="IPR029005">
    <property type="entry name" value="LIM-bd/SEUSS"/>
</dbReference>
<feature type="region of interest" description="Disordered" evidence="1">
    <location>
        <begin position="177"/>
        <end position="316"/>
    </location>
</feature>
<protein>
    <submittedName>
        <fullName evidence="2">Adhesion defective protein 1</fullName>
    </submittedName>
</protein>
<feature type="region of interest" description="Disordered" evidence="1">
    <location>
        <begin position="507"/>
        <end position="538"/>
    </location>
</feature>
<feature type="compositionally biased region" description="Polar residues" evidence="1">
    <location>
        <begin position="507"/>
        <end position="518"/>
    </location>
</feature>
<dbReference type="STRING" id="28573.A0A0U1M1N8"/>
<feature type="region of interest" description="Disordered" evidence="1">
    <location>
        <begin position="622"/>
        <end position="642"/>
    </location>
</feature>
<feature type="region of interest" description="Disordered" evidence="1">
    <location>
        <begin position="20"/>
        <end position="56"/>
    </location>
</feature>
<dbReference type="OrthoDB" id="774557at2759"/>